<accession>A0A1H7WCD8</accession>
<name>A0A1H7WCD8_AQUAM</name>
<reference evidence="1 2" key="1">
    <citation type="submission" date="2016-10" db="EMBL/GenBank/DDBJ databases">
        <authorList>
            <person name="de Groot N.N."/>
        </authorList>
    </citation>
    <scope>NUCLEOTIDE SEQUENCE [LARGE SCALE GENOMIC DNA]</scope>
    <source>
        <strain evidence="1 2">DSM 25232</strain>
    </source>
</reference>
<protein>
    <recommendedName>
        <fullName evidence="3">DUF192 domain-containing protein</fullName>
    </recommendedName>
</protein>
<organism evidence="1 2">
    <name type="scientific">Aquimarina amphilecti</name>
    <dbReference type="NCBI Taxonomy" id="1038014"/>
    <lineage>
        <taxon>Bacteria</taxon>
        <taxon>Pseudomonadati</taxon>
        <taxon>Bacteroidota</taxon>
        <taxon>Flavobacteriia</taxon>
        <taxon>Flavobacteriales</taxon>
        <taxon>Flavobacteriaceae</taxon>
        <taxon>Aquimarina</taxon>
    </lineage>
</organism>
<dbReference type="InterPro" id="IPR038695">
    <property type="entry name" value="Saro_0823-like_sf"/>
</dbReference>
<proteinExistence type="predicted"/>
<evidence type="ECO:0008006" key="3">
    <source>
        <dbReference type="Google" id="ProtNLM"/>
    </source>
</evidence>
<dbReference type="RefSeq" id="WP_091412344.1">
    <property type="nucleotide sequence ID" value="NZ_FOAB01000010.1"/>
</dbReference>
<evidence type="ECO:0000313" key="1">
    <source>
        <dbReference type="EMBL" id="SEM19236.1"/>
    </source>
</evidence>
<dbReference type="AlphaFoldDB" id="A0A1H7WCD8"/>
<dbReference type="PROSITE" id="PS51257">
    <property type="entry name" value="PROKAR_LIPOPROTEIN"/>
    <property type="match status" value="1"/>
</dbReference>
<gene>
    <name evidence="1" type="ORF">SAMN04487910_4384</name>
</gene>
<dbReference type="PANTHER" id="PTHR37953:SF1">
    <property type="entry name" value="UPF0127 PROTEIN MJ1496"/>
    <property type="match status" value="1"/>
</dbReference>
<keyword evidence="2" id="KW-1185">Reference proteome</keyword>
<dbReference type="EMBL" id="FOAB01000010">
    <property type="protein sequence ID" value="SEM19236.1"/>
    <property type="molecule type" value="Genomic_DNA"/>
</dbReference>
<evidence type="ECO:0000313" key="2">
    <source>
        <dbReference type="Proteomes" id="UP000198521"/>
    </source>
</evidence>
<dbReference type="InterPro" id="IPR003795">
    <property type="entry name" value="DUF192"/>
</dbReference>
<dbReference type="OrthoDB" id="5526466at2"/>
<sequence length="164" mass="19139">MKKEIFILVIAISCIFVFSCKKEANKKIVTEEIKFTKEGTLSIYALRDSIPNQIISLDIEIADNDYERETGLMYRKTMEEKRGMLFIQEKFKLQSFYMKNTLIPLDIIYIDDQYKIVSFQKDAKPLDETSLPSEKPAKYILEINSGLSDQWNLKIGDSISFKRN</sequence>
<dbReference type="Pfam" id="PF02643">
    <property type="entry name" value="DUF192"/>
    <property type="match status" value="1"/>
</dbReference>
<dbReference type="Gene3D" id="2.60.120.1140">
    <property type="entry name" value="Protein of unknown function DUF192"/>
    <property type="match status" value="1"/>
</dbReference>
<dbReference type="PANTHER" id="PTHR37953">
    <property type="entry name" value="UPF0127 PROTEIN MJ1496"/>
    <property type="match status" value="1"/>
</dbReference>
<dbReference type="Proteomes" id="UP000198521">
    <property type="component" value="Unassembled WGS sequence"/>
</dbReference>